<dbReference type="Pfam" id="PF00234">
    <property type="entry name" value="Tryp_alpha_amyl"/>
    <property type="match status" value="1"/>
</dbReference>
<proteinExistence type="predicted"/>
<name>A0ABR2MYF8_9ASPA</name>
<dbReference type="SUPFAM" id="SSF47699">
    <property type="entry name" value="Bifunctional inhibitor/lipid-transfer protein/seed storage 2S albumin"/>
    <property type="match status" value="1"/>
</dbReference>
<accession>A0ABR2MYF8</accession>
<comment type="caution">
    <text evidence="3">The sequence shown here is derived from an EMBL/GenBank/DDBJ whole genome shotgun (WGS) entry which is preliminary data.</text>
</comment>
<dbReference type="PANTHER" id="PTHR33076">
    <property type="entry name" value="NON-SPECIFIC LIPID-TRANSFER PROTEIN 2-RELATED"/>
    <property type="match status" value="1"/>
</dbReference>
<sequence>MANNIPLAISMALLVMVFMSVTADSIPCHKIETMLQGCVGYVQTGGAVVPPQCCEGMKDLKKVNKNAHNRFTSCKCIKRLVNKIPGAHKDLVEGIPKKCNVDIGLPLDLSASCSKYVLYHSA</sequence>
<dbReference type="InterPro" id="IPR036312">
    <property type="entry name" value="Bifun_inhib/LTP/seed_sf"/>
</dbReference>
<keyword evidence="4" id="KW-1185">Reference proteome</keyword>
<organism evidence="3 4">
    <name type="scientific">Platanthera guangdongensis</name>
    <dbReference type="NCBI Taxonomy" id="2320717"/>
    <lineage>
        <taxon>Eukaryota</taxon>
        <taxon>Viridiplantae</taxon>
        <taxon>Streptophyta</taxon>
        <taxon>Embryophyta</taxon>
        <taxon>Tracheophyta</taxon>
        <taxon>Spermatophyta</taxon>
        <taxon>Magnoliopsida</taxon>
        <taxon>Liliopsida</taxon>
        <taxon>Asparagales</taxon>
        <taxon>Orchidaceae</taxon>
        <taxon>Orchidoideae</taxon>
        <taxon>Orchideae</taxon>
        <taxon>Orchidinae</taxon>
        <taxon>Platanthera</taxon>
    </lineage>
</organism>
<feature type="signal peptide" evidence="1">
    <location>
        <begin position="1"/>
        <end position="23"/>
    </location>
</feature>
<dbReference type="InterPro" id="IPR000528">
    <property type="entry name" value="Plant_nsLTP"/>
</dbReference>
<dbReference type="InterPro" id="IPR016140">
    <property type="entry name" value="Bifunc_inhib/LTP/seed_store"/>
</dbReference>
<evidence type="ECO:0000259" key="2">
    <source>
        <dbReference type="Pfam" id="PF00234"/>
    </source>
</evidence>
<evidence type="ECO:0000313" key="4">
    <source>
        <dbReference type="Proteomes" id="UP001412067"/>
    </source>
</evidence>
<evidence type="ECO:0000313" key="3">
    <source>
        <dbReference type="EMBL" id="KAK8968958.1"/>
    </source>
</evidence>
<protein>
    <recommendedName>
        <fullName evidence="2">Bifunctional inhibitor/plant lipid transfer protein/seed storage helical domain-containing protein</fullName>
    </recommendedName>
</protein>
<dbReference type="Gene3D" id="1.10.110.10">
    <property type="entry name" value="Plant lipid-transfer and hydrophobic proteins"/>
    <property type="match status" value="1"/>
</dbReference>
<dbReference type="Proteomes" id="UP001412067">
    <property type="component" value="Unassembled WGS sequence"/>
</dbReference>
<dbReference type="CDD" id="cd01960">
    <property type="entry name" value="nsLTP1"/>
    <property type="match status" value="1"/>
</dbReference>
<keyword evidence="1" id="KW-0732">Signal</keyword>
<gene>
    <name evidence="3" type="ORF">KSP40_PGU005264</name>
</gene>
<evidence type="ECO:0000256" key="1">
    <source>
        <dbReference type="SAM" id="SignalP"/>
    </source>
</evidence>
<dbReference type="EMBL" id="JBBWWR010000003">
    <property type="protein sequence ID" value="KAK8968958.1"/>
    <property type="molecule type" value="Genomic_DNA"/>
</dbReference>
<feature type="domain" description="Bifunctional inhibitor/plant lipid transfer protein/seed storage helical" evidence="2">
    <location>
        <begin position="33"/>
        <end position="103"/>
    </location>
</feature>
<dbReference type="PRINTS" id="PR00382">
    <property type="entry name" value="LIPIDTRNSFER"/>
</dbReference>
<reference evidence="3 4" key="1">
    <citation type="journal article" date="2022" name="Nat. Plants">
        <title>Genomes of leafy and leafless Platanthera orchids illuminate the evolution of mycoheterotrophy.</title>
        <authorList>
            <person name="Li M.H."/>
            <person name="Liu K.W."/>
            <person name="Li Z."/>
            <person name="Lu H.C."/>
            <person name="Ye Q.L."/>
            <person name="Zhang D."/>
            <person name="Wang J.Y."/>
            <person name="Li Y.F."/>
            <person name="Zhong Z.M."/>
            <person name="Liu X."/>
            <person name="Yu X."/>
            <person name="Liu D.K."/>
            <person name="Tu X.D."/>
            <person name="Liu B."/>
            <person name="Hao Y."/>
            <person name="Liao X.Y."/>
            <person name="Jiang Y.T."/>
            <person name="Sun W.H."/>
            <person name="Chen J."/>
            <person name="Chen Y.Q."/>
            <person name="Ai Y."/>
            <person name="Zhai J.W."/>
            <person name="Wu S.S."/>
            <person name="Zhou Z."/>
            <person name="Hsiao Y.Y."/>
            <person name="Wu W.L."/>
            <person name="Chen Y.Y."/>
            <person name="Lin Y.F."/>
            <person name="Hsu J.L."/>
            <person name="Li C.Y."/>
            <person name="Wang Z.W."/>
            <person name="Zhao X."/>
            <person name="Zhong W.Y."/>
            <person name="Ma X.K."/>
            <person name="Ma L."/>
            <person name="Huang J."/>
            <person name="Chen G.Z."/>
            <person name="Huang M.Z."/>
            <person name="Huang L."/>
            <person name="Peng D.H."/>
            <person name="Luo Y.B."/>
            <person name="Zou S.Q."/>
            <person name="Chen S.P."/>
            <person name="Lan S."/>
            <person name="Tsai W.C."/>
            <person name="Van de Peer Y."/>
            <person name="Liu Z.J."/>
        </authorList>
    </citation>
    <scope>NUCLEOTIDE SEQUENCE [LARGE SCALE GENOMIC DNA]</scope>
    <source>
        <strain evidence="3">Lor288</strain>
    </source>
</reference>
<feature type="chain" id="PRO_5046028231" description="Bifunctional inhibitor/plant lipid transfer protein/seed storage helical domain-containing protein" evidence="1">
    <location>
        <begin position="24"/>
        <end position="122"/>
    </location>
</feature>